<dbReference type="EMBL" id="JAZHXJ010000712">
    <property type="protein sequence ID" value="KAL1853194.1"/>
    <property type="molecule type" value="Genomic_DNA"/>
</dbReference>
<reference evidence="3 4" key="1">
    <citation type="journal article" date="2024" name="Commun. Biol.">
        <title>Comparative genomic analysis of thermophilic fungi reveals convergent evolutionary adaptations and gene losses.</title>
        <authorList>
            <person name="Steindorff A.S."/>
            <person name="Aguilar-Pontes M.V."/>
            <person name="Robinson A.J."/>
            <person name="Andreopoulos B."/>
            <person name="LaButti K."/>
            <person name="Kuo A."/>
            <person name="Mondo S."/>
            <person name="Riley R."/>
            <person name="Otillar R."/>
            <person name="Haridas S."/>
            <person name="Lipzen A."/>
            <person name="Grimwood J."/>
            <person name="Schmutz J."/>
            <person name="Clum A."/>
            <person name="Reid I.D."/>
            <person name="Moisan M.C."/>
            <person name="Butler G."/>
            <person name="Nguyen T.T.M."/>
            <person name="Dewar K."/>
            <person name="Conant G."/>
            <person name="Drula E."/>
            <person name="Henrissat B."/>
            <person name="Hansel C."/>
            <person name="Singer S."/>
            <person name="Hutchinson M.I."/>
            <person name="de Vries R.P."/>
            <person name="Natvig D.O."/>
            <person name="Powell A.J."/>
            <person name="Tsang A."/>
            <person name="Grigoriev I.V."/>
        </authorList>
    </citation>
    <scope>NUCLEOTIDE SEQUENCE [LARGE SCALE GENOMIC DNA]</scope>
    <source>
        <strain evidence="3 4">ATCC 24622</strain>
    </source>
</reference>
<feature type="compositionally biased region" description="Basic and acidic residues" evidence="1">
    <location>
        <begin position="1"/>
        <end position="11"/>
    </location>
</feature>
<feature type="region of interest" description="Disordered" evidence="1">
    <location>
        <begin position="1"/>
        <end position="49"/>
    </location>
</feature>
<evidence type="ECO:0000256" key="1">
    <source>
        <dbReference type="SAM" id="MobiDB-lite"/>
    </source>
</evidence>
<organism evidence="3 4">
    <name type="scientific">Phialemonium thermophilum</name>
    <dbReference type="NCBI Taxonomy" id="223376"/>
    <lineage>
        <taxon>Eukaryota</taxon>
        <taxon>Fungi</taxon>
        <taxon>Dikarya</taxon>
        <taxon>Ascomycota</taxon>
        <taxon>Pezizomycotina</taxon>
        <taxon>Sordariomycetes</taxon>
        <taxon>Sordariomycetidae</taxon>
        <taxon>Cephalothecales</taxon>
        <taxon>Cephalothecaceae</taxon>
        <taxon>Phialemonium</taxon>
    </lineage>
</organism>
<name>A0ABR3W5F6_9PEZI</name>
<dbReference type="Pfam" id="PF22942">
    <property type="entry name" value="DUF7025"/>
    <property type="match status" value="1"/>
</dbReference>
<dbReference type="Proteomes" id="UP001586593">
    <property type="component" value="Unassembled WGS sequence"/>
</dbReference>
<protein>
    <recommendedName>
        <fullName evidence="2">DUF7025 domain-containing protein</fullName>
    </recommendedName>
</protein>
<feature type="domain" description="DUF7025" evidence="2">
    <location>
        <begin position="199"/>
        <end position="265"/>
    </location>
</feature>
<dbReference type="PANTHER" id="PTHR46411:SF3">
    <property type="entry name" value="AAA+ ATPASE DOMAIN-CONTAINING PROTEIN"/>
    <property type="match status" value="1"/>
</dbReference>
<dbReference type="PANTHER" id="PTHR46411">
    <property type="entry name" value="FAMILY ATPASE, PUTATIVE-RELATED"/>
    <property type="match status" value="1"/>
</dbReference>
<gene>
    <name evidence="3" type="ORF">VTK73DRAFT_9060</name>
</gene>
<sequence>MDKDLEARDLGATDVPTVTLRDINDTPSDSDASGDDDVRGSFSGDDERRQTGDECICDVVTLFDHSRHGGHAWSEFEDPALEERRLRKVVQSFAVVQRQTRAGRGDAASWTTTSVEAQSPRLRRVLDVVLRDYTQWYTDAAPYTATPPFKPFVHRWDTMLNAMRREKDPKTASELQLLCRVLKPPREAAPVVAGTHPQGAHARAYLLADVELTDNRIRDFCKLDLRCVDWNGAECGLRSEDGSIDSYPDRLCVTKLPYYPVDFAPNGPAINGALLARGRNMSSEDLSR</sequence>
<proteinExistence type="predicted"/>
<keyword evidence="4" id="KW-1185">Reference proteome</keyword>
<evidence type="ECO:0000259" key="2">
    <source>
        <dbReference type="Pfam" id="PF22942"/>
    </source>
</evidence>
<comment type="caution">
    <text evidence="3">The sequence shown here is derived from an EMBL/GenBank/DDBJ whole genome shotgun (WGS) entry which is preliminary data.</text>
</comment>
<evidence type="ECO:0000313" key="4">
    <source>
        <dbReference type="Proteomes" id="UP001586593"/>
    </source>
</evidence>
<dbReference type="InterPro" id="IPR054289">
    <property type="entry name" value="DUF7025"/>
</dbReference>
<evidence type="ECO:0000313" key="3">
    <source>
        <dbReference type="EMBL" id="KAL1853194.1"/>
    </source>
</evidence>
<accession>A0ABR3W5F6</accession>